<organism evidence="2 3">
    <name type="scientific">Pleurodeles waltl</name>
    <name type="common">Iberian ribbed newt</name>
    <dbReference type="NCBI Taxonomy" id="8319"/>
    <lineage>
        <taxon>Eukaryota</taxon>
        <taxon>Metazoa</taxon>
        <taxon>Chordata</taxon>
        <taxon>Craniata</taxon>
        <taxon>Vertebrata</taxon>
        <taxon>Euteleostomi</taxon>
        <taxon>Amphibia</taxon>
        <taxon>Batrachia</taxon>
        <taxon>Caudata</taxon>
        <taxon>Salamandroidea</taxon>
        <taxon>Salamandridae</taxon>
        <taxon>Pleurodelinae</taxon>
        <taxon>Pleurodeles</taxon>
    </lineage>
</organism>
<reference evidence="2" key="1">
    <citation type="journal article" date="2022" name="bioRxiv">
        <title>Sequencing and chromosome-scale assembly of the giantPleurodeles waltlgenome.</title>
        <authorList>
            <person name="Brown T."/>
            <person name="Elewa A."/>
            <person name="Iarovenko S."/>
            <person name="Subramanian E."/>
            <person name="Araus A.J."/>
            <person name="Petzold A."/>
            <person name="Susuki M."/>
            <person name="Suzuki K.-i.T."/>
            <person name="Hayashi T."/>
            <person name="Toyoda A."/>
            <person name="Oliveira C."/>
            <person name="Osipova E."/>
            <person name="Leigh N.D."/>
            <person name="Simon A."/>
            <person name="Yun M.H."/>
        </authorList>
    </citation>
    <scope>NUCLEOTIDE SEQUENCE</scope>
    <source>
        <strain evidence="2">20211129_DDA</strain>
        <tissue evidence="2">Liver</tissue>
    </source>
</reference>
<accession>A0AAV7RXE7</accession>
<evidence type="ECO:0000313" key="2">
    <source>
        <dbReference type="EMBL" id="KAJ1155615.1"/>
    </source>
</evidence>
<dbReference type="EMBL" id="JANPWB010000009">
    <property type="protein sequence ID" value="KAJ1155615.1"/>
    <property type="molecule type" value="Genomic_DNA"/>
</dbReference>
<evidence type="ECO:0000313" key="3">
    <source>
        <dbReference type="Proteomes" id="UP001066276"/>
    </source>
</evidence>
<evidence type="ECO:0008006" key="4">
    <source>
        <dbReference type="Google" id="ProtNLM"/>
    </source>
</evidence>
<comment type="caution">
    <text evidence="2">The sequence shown here is derived from an EMBL/GenBank/DDBJ whole genome shotgun (WGS) entry which is preliminary data.</text>
</comment>
<keyword evidence="1" id="KW-1133">Transmembrane helix</keyword>
<gene>
    <name evidence="2" type="ORF">NDU88_008344</name>
</gene>
<dbReference type="Proteomes" id="UP001066276">
    <property type="component" value="Chromosome 5"/>
</dbReference>
<keyword evidence="1" id="KW-0472">Membrane</keyword>
<evidence type="ECO:0000256" key="1">
    <source>
        <dbReference type="SAM" id="Phobius"/>
    </source>
</evidence>
<feature type="transmembrane region" description="Helical" evidence="1">
    <location>
        <begin position="6"/>
        <end position="29"/>
    </location>
</feature>
<dbReference type="AlphaFoldDB" id="A0AAV7RXE7"/>
<sequence length="84" mass="8711">METGATVAAVAVIVVDAAVLAVVAVDCWWVAGRDLLCLLPLLCRLLLVAVTFLSAGGFGCCGGLAFNCGSYFAVPIPWKNPEKL</sequence>
<protein>
    <recommendedName>
        <fullName evidence="4">Secreted peptide</fullName>
    </recommendedName>
</protein>
<proteinExistence type="predicted"/>
<feature type="transmembrane region" description="Helical" evidence="1">
    <location>
        <begin position="41"/>
        <end position="74"/>
    </location>
</feature>
<keyword evidence="1" id="KW-0812">Transmembrane</keyword>
<keyword evidence="3" id="KW-1185">Reference proteome</keyword>
<name>A0AAV7RXE7_PLEWA</name>